<dbReference type="InterPro" id="IPR021836">
    <property type="entry name" value="DUF3429"/>
</dbReference>
<keyword evidence="1" id="KW-0812">Transmembrane</keyword>
<name>A0A0N7ZCZ7_SCYOL</name>
<sequence length="239" mass="26347">MGSRQAWAVAAVARHQPACRAWWRWPTFARLASAHIPNLAPPPRPDWETRRLHTSHIKKFWEDKKTTSLALVDAVKQVRHSPTPALALGFSGLVPFMAVPAYMMTTGLYEAELAQAQLYYGASILSFLGGVRWGLTLPEGSSQPPDWHNLGYSVAPSLVAWLGLLAPHTVGVLTLMGGLGLAGYMDIAMWGYPGWFKGMRFCLTFVAVLSLWTTLVFKMTFSAMKDSAEEKGVVKSVLE</sequence>
<protein>
    <recommendedName>
        <fullName evidence="3">Transmembrane protein 69</fullName>
    </recommendedName>
</protein>
<dbReference type="EMBL" id="GDRN01056302">
    <property type="protein sequence ID" value="JAI65840.1"/>
    <property type="molecule type" value="Transcribed_RNA"/>
</dbReference>
<proteinExistence type="predicted"/>
<accession>A0A0N7ZCZ7</accession>
<organism evidence="2">
    <name type="scientific">Scylla olivacea</name>
    <name type="common">Orange mud crab</name>
    <name type="synonym">Cancer olivacea</name>
    <dbReference type="NCBI Taxonomy" id="85551"/>
    <lineage>
        <taxon>Eukaryota</taxon>
        <taxon>Metazoa</taxon>
        <taxon>Ecdysozoa</taxon>
        <taxon>Arthropoda</taxon>
        <taxon>Crustacea</taxon>
        <taxon>Multicrustacea</taxon>
        <taxon>Malacostraca</taxon>
        <taxon>Eumalacostraca</taxon>
        <taxon>Eucarida</taxon>
        <taxon>Decapoda</taxon>
        <taxon>Pleocyemata</taxon>
        <taxon>Brachyura</taxon>
        <taxon>Eubrachyura</taxon>
        <taxon>Portunoidea</taxon>
        <taxon>Portunidae</taxon>
        <taxon>Portuninae</taxon>
        <taxon>Scylla</taxon>
    </lineage>
</organism>
<feature type="transmembrane region" description="Helical" evidence="1">
    <location>
        <begin position="85"/>
        <end position="105"/>
    </location>
</feature>
<dbReference type="AlphaFoldDB" id="A0A0N7ZCZ7"/>
<evidence type="ECO:0000256" key="1">
    <source>
        <dbReference type="SAM" id="Phobius"/>
    </source>
</evidence>
<keyword evidence="1" id="KW-1133">Transmembrane helix</keyword>
<evidence type="ECO:0008006" key="3">
    <source>
        <dbReference type="Google" id="ProtNLM"/>
    </source>
</evidence>
<dbReference type="PANTHER" id="PTHR15887">
    <property type="entry name" value="TRANSMEMBRANE PROTEIN 69"/>
    <property type="match status" value="1"/>
</dbReference>
<keyword evidence="1" id="KW-0472">Membrane</keyword>
<dbReference type="PANTHER" id="PTHR15887:SF1">
    <property type="entry name" value="TRANSMEMBRANE PROTEIN 69"/>
    <property type="match status" value="1"/>
</dbReference>
<dbReference type="Pfam" id="PF11911">
    <property type="entry name" value="DUF3429"/>
    <property type="match status" value="1"/>
</dbReference>
<feature type="transmembrane region" description="Helical" evidence="1">
    <location>
        <begin position="198"/>
        <end position="217"/>
    </location>
</feature>
<reference evidence="2" key="1">
    <citation type="submission" date="2015-09" db="EMBL/GenBank/DDBJ databases">
        <title>Scylla olivacea transcriptome.</title>
        <authorList>
            <person name="Ikhwanuddin M."/>
        </authorList>
    </citation>
    <scope>NUCLEOTIDE SEQUENCE</scope>
</reference>
<evidence type="ECO:0000313" key="2">
    <source>
        <dbReference type="EMBL" id="JAI65840.1"/>
    </source>
</evidence>